<keyword evidence="2" id="KW-1185">Reference proteome</keyword>
<reference evidence="2" key="1">
    <citation type="submission" date="2017-01" db="EMBL/GenBank/DDBJ databases">
        <authorList>
            <person name="Wang Y."/>
            <person name="White M."/>
            <person name="Kvist S."/>
            <person name="Moncalvo J.-M."/>
        </authorList>
    </citation>
    <scope>NUCLEOTIDE SEQUENCE [LARGE SCALE GENOMIC DNA]</scope>
    <source>
        <strain evidence="2">ID-206-W2</strain>
    </source>
</reference>
<protein>
    <submittedName>
        <fullName evidence="1">Uncharacterized protein</fullName>
    </submittedName>
</protein>
<gene>
    <name evidence="1" type="ORF">AYI69_g5509</name>
</gene>
<dbReference type="EMBL" id="LSSM01002325">
    <property type="protein sequence ID" value="OMJ22147.1"/>
    <property type="molecule type" value="Genomic_DNA"/>
</dbReference>
<dbReference type="Proteomes" id="UP000187429">
    <property type="component" value="Unassembled WGS sequence"/>
</dbReference>
<comment type="caution">
    <text evidence="1">The sequence shown here is derived from an EMBL/GenBank/DDBJ whole genome shotgun (WGS) entry which is preliminary data.</text>
</comment>
<proteinExistence type="predicted"/>
<evidence type="ECO:0000313" key="1">
    <source>
        <dbReference type="EMBL" id="OMJ22147.1"/>
    </source>
</evidence>
<dbReference type="AlphaFoldDB" id="A0A1R1Y584"/>
<accession>A0A1R1Y584</accession>
<name>A0A1R1Y584_9FUNG</name>
<evidence type="ECO:0000313" key="2">
    <source>
        <dbReference type="Proteomes" id="UP000187429"/>
    </source>
</evidence>
<sequence>MEGLSRLYVASKKEEFYRLDCKCTCEIDSTGLENLQYQIQDLGYLNNSVSSSESDLIVNYPTSLKNTMKAYKLILIQILAFCTIMING</sequence>
<organism evidence="1 2">
    <name type="scientific">Smittium culicis</name>
    <dbReference type="NCBI Taxonomy" id="133412"/>
    <lineage>
        <taxon>Eukaryota</taxon>
        <taxon>Fungi</taxon>
        <taxon>Fungi incertae sedis</taxon>
        <taxon>Zoopagomycota</taxon>
        <taxon>Kickxellomycotina</taxon>
        <taxon>Harpellomycetes</taxon>
        <taxon>Harpellales</taxon>
        <taxon>Legeriomycetaceae</taxon>
        <taxon>Smittium</taxon>
    </lineage>
</organism>